<evidence type="ECO:0000313" key="8">
    <source>
        <dbReference type="Proteomes" id="UP000509750"/>
    </source>
</evidence>
<dbReference type="InterPro" id="IPR006639">
    <property type="entry name" value="Preselin/SPP"/>
</dbReference>
<dbReference type="AlphaFoldDB" id="A0A7D5K632"/>
<evidence type="ECO:0000256" key="4">
    <source>
        <dbReference type="ARBA" id="ARBA00023136"/>
    </source>
</evidence>
<feature type="transmembrane region" description="Helical" evidence="6">
    <location>
        <begin position="124"/>
        <end position="152"/>
    </location>
</feature>
<name>A0A7D5K632_9EURY</name>
<evidence type="ECO:0000256" key="2">
    <source>
        <dbReference type="ARBA" id="ARBA00022692"/>
    </source>
</evidence>
<evidence type="ECO:0000256" key="3">
    <source>
        <dbReference type="ARBA" id="ARBA00022989"/>
    </source>
</evidence>
<keyword evidence="8" id="KW-1185">Reference proteome</keyword>
<evidence type="ECO:0000256" key="1">
    <source>
        <dbReference type="ARBA" id="ARBA00004127"/>
    </source>
</evidence>
<organism evidence="7 8">
    <name type="scientific">Halorarum halophilum</name>
    <dbReference type="NCBI Taxonomy" id="2743090"/>
    <lineage>
        <taxon>Archaea</taxon>
        <taxon>Methanobacteriati</taxon>
        <taxon>Methanobacteriota</taxon>
        <taxon>Stenosarchaea group</taxon>
        <taxon>Halobacteria</taxon>
        <taxon>Halobacteriales</taxon>
        <taxon>Haloferacaceae</taxon>
        <taxon>Halorarum</taxon>
    </lineage>
</organism>
<dbReference type="GO" id="GO:0016020">
    <property type="term" value="C:membrane"/>
    <property type="evidence" value="ECO:0007669"/>
    <property type="project" value="InterPro"/>
</dbReference>
<feature type="region of interest" description="Disordered" evidence="5">
    <location>
        <begin position="200"/>
        <end position="233"/>
    </location>
</feature>
<evidence type="ECO:0000256" key="6">
    <source>
        <dbReference type="SAM" id="Phobius"/>
    </source>
</evidence>
<dbReference type="SMART" id="SM00730">
    <property type="entry name" value="PSN"/>
    <property type="match status" value="1"/>
</dbReference>
<keyword evidence="3 6" id="KW-1133">Transmembrane helix</keyword>
<dbReference type="GeneID" id="56027574"/>
<feature type="transmembrane region" description="Helical" evidence="6">
    <location>
        <begin position="244"/>
        <end position="266"/>
    </location>
</feature>
<protein>
    <recommendedName>
        <fullName evidence="9">Presenilin-like membrane protease, A22 family</fullName>
    </recommendedName>
</protein>
<dbReference type="Proteomes" id="UP000509750">
    <property type="component" value="Chromosome"/>
</dbReference>
<evidence type="ECO:0008006" key="9">
    <source>
        <dbReference type="Google" id="ProtNLM"/>
    </source>
</evidence>
<keyword evidence="2 6" id="KW-0812">Transmembrane</keyword>
<dbReference type="KEGG" id="halg:HUG10_02035"/>
<dbReference type="Pfam" id="PF06550">
    <property type="entry name" value="SPP"/>
    <property type="match status" value="1"/>
</dbReference>
<dbReference type="GO" id="GO:0012505">
    <property type="term" value="C:endomembrane system"/>
    <property type="evidence" value="ECO:0007669"/>
    <property type="project" value="UniProtKB-SubCell"/>
</dbReference>
<comment type="subcellular location">
    <subcellularLocation>
        <location evidence="1">Endomembrane system</location>
        <topology evidence="1">Multi-pass membrane protein</topology>
    </subcellularLocation>
</comment>
<feature type="transmembrane region" description="Helical" evidence="6">
    <location>
        <begin position="86"/>
        <end position="112"/>
    </location>
</feature>
<feature type="transmembrane region" description="Helical" evidence="6">
    <location>
        <begin position="318"/>
        <end position="341"/>
    </location>
</feature>
<dbReference type="NCBIfam" id="NF041679">
    <property type="entry name" value="IMP_arch_presen"/>
    <property type="match status" value="1"/>
</dbReference>
<keyword evidence="4 6" id="KW-0472">Membrane</keyword>
<accession>A0A7D5K632</accession>
<dbReference type="RefSeq" id="WP_179167969.1">
    <property type="nucleotide sequence ID" value="NZ_CP058529.1"/>
</dbReference>
<dbReference type="GO" id="GO:0042500">
    <property type="term" value="F:aspartic endopeptidase activity, intramembrane cleaving"/>
    <property type="evidence" value="ECO:0007669"/>
    <property type="project" value="InterPro"/>
</dbReference>
<dbReference type="EMBL" id="CP058529">
    <property type="protein sequence ID" value="QLG26394.1"/>
    <property type="molecule type" value="Genomic_DNA"/>
</dbReference>
<dbReference type="InterPro" id="IPR010545">
    <property type="entry name" value="SPP"/>
</dbReference>
<evidence type="ECO:0000313" key="7">
    <source>
        <dbReference type="EMBL" id="QLG26394.1"/>
    </source>
</evidence>
<feature type="transmembrane region" description="Helical" evidence="6">
    <location>
        <begin position="47"/>
        <end position="65"/>
    </location>
</feature>
<dbReference type="OrthoDB" id="241093at2157"/>
<reference evidence="7 8" key="1">
    <citation type="submission" date="2020-07" db="EMBL/GenBank/DDBJ databases">
        <title>Gai3-2, isolated from salt lake.</title>
        <authorList>
            <person name="Cui H."/>
            <person name="Shi X."/>
        </authorList>
    </citation>
    <scope>NUCLEOTIDE SEQUENCE [LARGE SCALE GENOMIC DNA]</scope>
    <source>
        <strain evidence="7 8">Gai3-2</strain>
    </source>
</reference>
<sequence length="342" mass="34978">MNLRAARGVGVAALVFLVVQVGAVSLVPAFDSAGYQAVENPQNPTNSLVYLVAILVVTALMLAAFRYNLDLVIRGVIVASSGMLAWYVFSIVLPSTAALVAAGAVAVALWVYPEWYVIDTAGALMGAGAAGLFGISFGLLPAIILLSVLAVYDAISVYGTEHMLDLAEGVMALRIPVVLVIPLTWSYSLLDADFSGESGEANGSVEGDNKTDGDTTAGVADEANDTPTDAERQVEGVDPDDREVFFIGLGDAVMPAVMVASAAFWSPATPLGIAGLPAMGLPSLLAMVGTFLGLGLLLRMVLKGRAHAGLPLLNGGAIGGYLLGSVLAGVPLATALGIGTYL</sequence>
<gene>
    <name evidence="7" type="ORF">HUG10_02035</name>
</gene>
<proteinExistence type="predicted"/>
<feature type="transmembrane region" description="Helical" evidence="6">
    <location>
        <begin position="278"/>
        <end position="298"/>
    </location>
</feature>
<evidence type="ECO:0000256" key="5">
    <source>
        <dbReference type="SAM" id="MobiDB-lite"/>
    </source>
</evidence>